<proteinExistence type="predicted"/>
<dbReference type="EMBL" id="JACAZI010000028">
    <property type="protein sequence ID" value="KAF7333808.1"/>
    <property type="molecule type" value="Genomic_DNA"/>
</dbReference>
<gene>
    <name evidence="1" type="ORF">MVEN_02337700</name>
</gene>
<name>A0A8H7CFQ8_9AGAR</name>
<evidence type="ECO:0000313" key="1">
    <source>
        <dbReference type="EMBL" id="KAF7333808.1"/>
    </source>
</evidence>
<dbReference type="Proteomes" id="UP000620124">
    <property type="component" value="Unassembled WGS sequence"/>
</dbReference>
<sequence length="125" mass="13480">MLRYLSSYSGLTRLTVQGAVSEVPSEELALADTFFLSVLSKHAETLVYLSCSATLEGKWGFTPSSSDVLSRMPRLETLTTSVNMADMRENGDTVELLLDAIPNLPSLTSISISPSTVFFSPSPVS</sequence>
<evidence type="ECO:0000313" key="2">
    <source>
        <dbReference type="Proteomes" id="UP000620124"/>
    </source>
</evidence>
<reference evidence="1" key="1">
    <citation type="submission" date="2020-05" db="EMBL/GenBank/DDBJ databases">
        <title>Mycena genomes resolve the evolution of fungal bioluminescence.</title>
        <authorList>
            <person name="Tsai I.J."/>
        </authorList>
    </citation>
    <scope>NUCLEOTIDE SEQUENCE</scope>
    <source>
        <strain evidence="1">CCC161011</strain>
    </source>
</reference>
<comment type="caution">
    <text evidence="1">The sequence shown here is derived from an EMBL/GenBank/DDBJ whole genome shotgun (WGS) entry which is preliminary data.</text>
</comment>
<organism evidence="1 2">
    <name type="scientific">Mycena venus</name>
    <dbReference type="NCBI Taxonomy" id="2733690"/>
    <lineage>
        <taxon>Eukaryota</taxon>
        <taxon>Fungi</taxon>
        <taxon>Dikarya</taxon>
        <taxon>Basidiomycota</taxon>
        <taxon>Agaricomycotina</taxon>
        <taxon>Agaricomycetes</taxon>
        <taxon>Agaricomycetidae</taxon>
        <taxon>Agaricales</taxon>
        <taxon>Marasmiineae</taxon>
        <taxon>Mycenaceae</taxon>
        <taxon>Mycena</taxon>
    </lineage>
</organism>
<dbReference type="OrthoDB" id="2986625at2759"/>
<keyword evidence="2" id="KW-1185">Reference proteome</keyword>
<accession>A0A8H7CFQ8</accession>
<protein>
    <submittedName>
        <fullName evidence="1">Uncharacterized protein</fullName>
    </submittedName>
</protein>
<dbReference type="AlphaFoldDB" id="A0A8H7CFQ8"/>